<protein>
    <submittedName>
        <fullName evidence="2">Uncharacterized protein</fullName>
    </submittedName>
</protein>
<evidence type="ECO:0000256" key="1">
    <source>
        <dbReference type="SAM" id="MobiDB-lite"/>
    </source>
</evidence>
<reference evidence="2 3" key="1">
    <citation type="submission" date="2023-08" db="EMBL/GenBank/DDBJ databases">
        <authorList>
            <person name="Roldan D.M."/>
            <person name="Menes R.J."/>
        </authorList>
    </citation>
    <scope>NUCLEOTIDE SEQUENCE [LARGE SCALE GENOMIC DNA]</scope>
    <source>
        <strain evidence="2 3">CCM 2812</strain>
    </source>
</reference>
<dbReference type="RefSeq" id="WP_305750520.1">
    <property type="nucleotide sequence ID" value="NZ_JAUZEE010000008.1"/>
</dbReference>
<evidence type="ECO:0000313" key="2">
    <source>
        <dbReference type="EMBL" id="MDP4301980.1"/>
    </source>
</evidence>
<organism evidence="2 3">
    <name type="scientific">Leptothrix discophora</name>
    <dbReference type="NCBI Taxonomy" id="89"/>
    <lineage>
        <taxon>Bacteria</taxon>
        <taxon>Pseudomonadati</taxon>
        <taxon>Pseudomonadota</taxon>
        <taxon>Betaproteobacteria</taxon>
        <taxon>Burkholderiales</taxon>
        <taxon>Sphaerotilaceae</taxon>
        <taxon>Leptothrix</taxon>
    </lineage>
</organism>
<dbReference type="EMBL" id="JAUZEE010000008">
    <property type="protein sequence ID" value="MDP4301980.1"/>
    <property type="molecule type" value="Genomic_DNA"/>
</dbReference>
<comment type="caution">
    <text evidence="2">The sequence shown here is derived from an EMBL/GenBank/DDBJ whole genome shotgun (WGS) entry which is preliminary data.</text>
</comment>
<dbReference type="Proteomes" id="UP001235760">
    <property type="component" value="Unassembled WGS sequence"/>
</dbReference>
<evidence type="ECO:0000313" key="3">
    <source>
        <dbReference type="Proteomes" id="UP001235760"/>
    </source>
</evidence>
<accession>A0ABT9G6D4</accession>
<gene>
    <name evidence="2" type="ORF">Q8X39_15165</name>
</gene>
<proteinExistence type="predicted"/>
<sequence length="285" mass="32537">MVEVETFTANAHAPQRPLPPTPAEDIELDKIKPFSELIKAREALPHQGIERRVYESAVGRIPTDSTQQLLIRLKTAEDAVVAWGIHRELTARGLPPVMRDRGPRCSRQHEFLNVAADVYWVVTKYPGHLTLFERARPVFRYAPGVEQWHKAVVFVYRMSAGQPHRVANALGLTDDMRRMLLVMGNRQQNYARRVLRERCDRIREELMSFAVAHPDKSGVTTAEDIVQRQIDVLWFYLHSGRSASVTAECMAAMTNSPMQRRMVTQHIARIEQRSATAERVLALPL</sequence>
<name>A0ABT9G6D4_LEPDI</name>
<feature type="region of interest" description="Disordered" evidence="1">
    <location>
        <begin position="1"/>
        <end position="24"/>
    </location>
</feature>
<keyword evidence="3" id="KW-1185">Reference proteome</keyword>